<gene>
    <name evidence="5" type="ORF">AKJ08_0589</name>
</gene>
<dbReference type="EC" id="6.3.2.2" evidence="4"/>
<dbReference type="Gene3D" id="3.30.590.20">
    <property type="match status" value="1"/>
</dbReference>
<dbReference type="GO" id="GO:0005524">
    <property type="term" value="F:ATP binding"/>
    <property type="evidence" value="ECO:0007669"/>
    <property type="project" value="UniProtKB-UniRule"/>
</dbReference>
<dbReference type="STRING" id="1391653.AKJ08_0589"/>
<dbReference type="PIRSF" id="PIRSF017901">
    <property type="entry name" value="GCL"/>
    <property type="match status" value="1"/>
</dbReference>
<dbReference type="InterPro" id="IPR035434">
    <property type="entry name" value="GCL_bact_plant"/>
</dbReference>
<comment type="function">
    <text evidence="4">Catalyzes the synthesis of gamma-glutamylcysteine (gamma-GC).</text>
</comment>
<evidence type="ECO:0000256" key="2">
    <source>
        <dbReference type="ARBA" id="ARBA00022741"/>
    </source>
</evidence>
<dbReference type="EMBL" id="CP012332">
    <property type="protein sequence ID" value="AKU90202.1"/>
    <property type="molecule type" value="Genomic_DNA"/>
</dbReference>
<evidence type="ECO:0000256" key="3">
    <source>
        <dbReference type="ARBA" id="ARBA00022840"/>
    </source>
</evidence>
<comment type="similarity">
    <text evidence="4">Belongs to the glutamate--cysteine ligase type 2 family. EgtA subfamily.</text>
</comment>
<dbReference type="SUPFAM" id="SSF55931">
    <property type="entry name" value="Glutamine synthetase/guanido kinase"/>
    <property type="match status" value="1"/>
</dbReference>
<dbReference type="GO" id="GO:0004357">
    <property type="term" value="F:glutamate-cysteine ligase activity"/>
    <property type="evidence" value="ECO:0007669"/>
    <property type="project" value="UniProtKB-UniRule"/>
</dbReference>
<evidence type="ECO:0000256" key="4">
    <source>
        <dbReference type="PIRNR" id="PIRNR017901"/>
    </source>
</evidence>
<keyword evidence="6" id="KW-1185">Reference proteome</keyword>
<evidence type="ECO:0000313" key="6">
    <source>
        <dbReference type="Proteomes" id="UP000055590"/>
    </source>
</evidence>
<dbReference type="AlphaFoldDB" id="A0A0K1P9M8"/>
<evidence type="ECO:0000256" key="1">
    <source>
        <dbReference type="ARBA" id="ARBA00022598"/>
    </source>
</evidence>
<proteinExistence type="inferred from homology"/>
<keyword evidence="3 4" id="KW-0067">ATP-binding</keyword>
<keyword evidence="1 4" id="KW-0436">Ligase</keyword>
<dbReference type="InterPro" id="IPR006336">
    <property type="entry name" value="GCS2"/>
</dbReference>
<accession>A0A0K1P9M8</accession>
<keyword evidence="2 4" id="KW-0547">Nucleotide-binding</keyword>
<evidence type="ECO:0000313" key="5">
    <source>
        <dbReference type="EMBL" id="AKU90202.1"/>
    </source>
</evidence>
<name>A0A0K1P9M8_9BACT</name>
<dbReference type="InterPro" id="IPR014746">
    <property type="entry name" value="Gln_synth/guanido_kin_cat_dom"/>
</dbReference>
<comment type="catalytic activity">
    <reaction evidence="4">
        <text>L-cysteine + L-glutamate + ATP = gamma-L-glutamyl-L-cysteine + ADP + phosphate + H(+)</text>
        <dbReference type="Rhea" id="RHEA:13285"/>
        <dbReference type="ChEBI" id="CHEBI:15378"/>
        <dbReference type="ChEBI" id="CHEBI:29985"/>
        <dbReference type="ChEBI" id="CHEBI:30616"/>
        <dbReference type="ChEBI" id="CHEBI:35235"/>
        <dbReference type="ChEBI" id="CHEBI:43474"/>
        <dbReference type="ChEBI" id="CHEBI:58173"/>
        <dbReference type="ChEBI" id="CHEBI:456216"/>
        <dbReference type="EC" id="6.3.2.2"/>
    </reaction>
</comment>
<dbReference type="RefSeq" id="WP_050724681.1">
    <property type="nucleotide sequence ID" value="NZ_CP012332.1"/>
</dbReference>
<dbReference type="KEGG" id="vin:AKJ08_0589"/>
<dbReference type="PANTHER" id="PTHR34378">
    <property type="entry name" value="GLUTAMATE--CYSTEINE LIGASE, CHLOROPLASTIC"/>
    <property type="match status" value="1"/>
</dbReference>
<dbReference type="PANTHER" id="PTHR34378:SF1">
    <property type="entry name" value="GLUTAMATE--CYSTEINE LIGASE, CHLOROPLASTIC"/>
    <property type="match status" value="1"/>
</dbReference>
<sequence length="450" mass="50861">MSLDLDKDSSPPITSVDDLVARLRRSERPRADWKVGMEHELIGMVDGGPVPYEGLRSIRGVLERFGRFGYEPYAEEGKVIAARRPDMTLTLEPGGQFELAGRPFGCAHASREEILHHTAQIKAVGQELGIRWLGVGYRPFGTPAEMPWMPKTRYDVMRAYLPTRGKRAVDMMLMTATVQANYDFSSEEDMVRKMRAGMSVSPLVSAMYANSFLVNGKDSGYATFRYDVWNEVDPDRCGLLPFVFEEDFGYRRWVEYALDVPMFFVRRKGRYLPASHLTFRRYMKEGLEEHRATIGDFEDHLTTLFPELRLKSVIEVRGADVGSTELNAALPALWKGIFYDDGALDAADRLLAGMAFSERMQLQRDVARHGLRASCSKGHVLDLARELYAIASEGLKNQACPHLDESDERAELRALEPILESGRAPVDVWRERWHGDLGQDPAKLIAAMAY</sequence>
<reference evidence="5 6" key="1">
    <citation type="submission" date="2015-08" db="EMBL/GenBank/DDBJ databases">
        <authorList>
            <person name="Babu N.S."/>
            <person name="Beckwith C.J."/>
            <person name="Beseler K.G."/>
            <person name="Brison A."/>
            <person name="Carone J.V."/>
            <person name="Caskin T.P."/>
            <person name="Diamond M."/>
            <person name="Durham M.E."/>
            <person name="Foxe J.M."/>
            <person name="Go M."/>
            <person name="Henderson B.A."/>
            <person name="Jones I.B."/>
            <person name="McGettigan J.A."/>
            <person name="Micheletti S.J."/>
            <person name="Nasrallah M.E."/>
            <person name="Ortiz D."/>
            <person name="Piller C.R."/>
            <person name="Privatt S.R."/>
            <person name="Schneider S.L."/>
            <person name="Sharp S."/>
            <person name="Smith T.C."/>
            <person name="Stanton J.D."/>
            <person name="Ullery H.E."/>
            <person name="Wilson R.J."/>
            <person name="Serrano M.G."/>
            <person name="Buck G."/>
            <person name="Lee V."/>
            <person name="Wang Y."/>
            <person name="Carvalho R."/>
            <person name="Voegtly L."/>
            <person name="Shi R."/>
            <person name="Duckworth R."/>
            <person name="Johnson A."/>
            <person name="Loviza R."/>
            <person name="Walstead R."/>
            <person name="Shah Z."/>
            <person name="Kiflezghi M."/>
            <person name="Wade K."/>
            <person name="Ball S.L."/>
            <person name="Bradley K.W."/>
            <person name="Asai D.J."/>
            <person name="Bowman C.A."/>
            <person name="Russell D.A."/>
            <person name="Pope W.H."/>
            <person name="Jacobs-Sera D."/>
            <person name="Hendrix R.W."/>
            <person name="Hatfull G.F."/>
        </authorList>
    </citation>
    <scope>NUCLEOTIDE SEQUENCE [LARGE SCALE GENOMIC DNA]</scope>
    <source>
        <strain evidence="5 6">DSM 27710</strain>
    </source>
</reference>
<dbReference type="Pfam" id="PF04107">
    <property type="entry name" value="GCS2"/>
    <property type="match status" value="1"/>
</dbReference>
<dbReference type="Proteomes" id="UP000055590">
    <property type="component" value="Chromosome"/>
</dbReference>
<organism evidence="5 6">
    <name type="scientific">Vulgatibacter incomptus</name>
    <dbReference type="NCBI Taxonomy" id="1391653"/>
    <lineage>
        <taxon>Bacteria</taxon>
        <taxon>Pseudomonadati</taxon>
        <taxon>Myxococcota</taxon>
        <taxon>Myxococcia</taxon>
        <taxon>Myxococcales</taxon>
        <taxon>Cystobacterineae</taxon>
        <taxon>Vulgatibacteraceae</taxon>
        <taxon>Vulgatibacter</taxon>
    </lineage>
</organism>
<protein>
    <recommendedName>
        <fullName evidence="4">Glutamate--cysteine ligase</fullName>
        <ecNumber evidence="4">6.3.2.2</ecNumber>
    </recommendedName>
</protein>
<dbReference type="GO" id="GO:0006750">
    <property type="term" value="P:glutathione biosynthetic process"/>
    <property type="evidence" value="ECO:0007669"/>
    <property type="project" value="UniProtKB-UniRule"/>
</dbReference>
<dbReference type="PATRIC" id="fig|1391653.3.peg.607"/>